<dbReference type="EMBL" id="CP157355">
    <property type="protein sequence ID" value="XBL99509.1"/>
    <property type="molecule type" value="Genomic_DNA"/>
</dbReference>
<dbReference type="Gene3D" id="2.40.50.870">
    <property type="entry name" value="Protein of unknown function (DUF3299)"/>
    <property type="match status" value="1"/>
</dbReference>
<accession>A0AAU7F4C8</accession>
<reference evidence="2" key="1">
    <citation type="submission" date="2024-05" db="EMBL/GenBank/DDBJ databases">
        <authorList>
            <person name="Yang L."/>
            <person name="Pan L."/>
        </authorList>
    </citation>
    <scope>NUCLEOTIDE SEQUENCE</scope>
    <source>
        <strain evidence="2">FCG-7</strain>
    </source>
</reference>
<proteinExistence type="predicted"/>
<feature type="chain" id="PRO_5043571322" evidence="1">
    <location>
        <begin position="21"/>
        <end position="219"/>
    </location>
</feature>
<protein>
    <submittedName>
        <fullName evidence="2">DUF3299 domain-containing protein</fullName>
    </submittedName>
</protein>
<evidence type="ECO:0000313" key="2">
    <source>
        <dbReference type="EMBL" id="XBL99509.1"/>
    </source>
</evidence>
<evidence type="ECO:0000256" key="1">
    <source>
        <dbReference type="SAM" id="SignalP"/>
    </source>
</evidence>
<dbReference type="Pfam" id="PF11736">
    <property type="entry name" value="DUF3299"/>
    <property type="match status" value="1"/>
</dbReference>
<dbReference type="KEGG" id="cmav:ABHF33_10535"/>
<organism evidence="2">
    <name type="scientific">Chitinibacter mangrovi</name>
    <dbReference type="NCBI Taxonomy" id="3153927"/>
    <lineage>
        <taxon>Bacteria</taxon>
        <taxon>Pseudomonadati</taxon>
        <taxon>Pseudomonadota</taxon>
        <taxon>Betaproteobacteria</taxon>
        <taxon>Neisseriales</taxon>
        <taxon>Chitinibacteraceae</taxon>
        <taxon>Chitinibacter</taxon>
    </lineage>
</organism>
<name>A0AAU7F4C8_9NEIS</name>
<gene>
    <name evidence="2" type="ORF">ABHF33_10535</name>
</gene>
<sequence>MPLRFLFAIASALLAFNVWANDVKLVKWSDLQPDSASLRATINKMTQEEKTRLMRAVQQRELKAMLDNGKLKASELTPNDIKLIKENHSELSALINEIEAFEKKRTREMIPALNNQQVQLDGYLLPLKQSGKKVTEFLLVPVIGACIHVPAPPPNQMIVVQYPKGYEQGELFAPVTIVGKLTIKSTKANLALADGASDVAVGYQMQASEVREYKKSAAK</sequence>
<feature type="signal peptide" evidence="1">
    <location>
        <begin position="1"/>
        <end position="20"/>
    </location>
</feature>
<dbReference type="InterPro" id="IPR021727">
    <property type="entry name" value="DUF3299"/>
</dbReference>
<dbReference type="AlphaFoldDB" id="A0AAU7F4C8"/>
<keyword evidence="1" id="KW-0732">Signal</keyword>
<dbReference type="RefSeq" id="WP_348943929.1">
    <property type="nucleotide sequence ID" value="NZ_CP157355.1"/>
</dbReference>